<evidence type="ECO:0000313" key="2">
    <source>
        <dbReference type="EMBL" id="EPS96579.1"/>
    </source>
</evidence>
<sequence length="353" mass="39974">MDSSANAVQWITQQEQQSLLFLLEHAPDLDNTLITLMQEKKITHDILLEKHIIIQDTIGDVWEMVAWDQKDQNERKECKGNEWYLKHLELGFDKLNNPEEGVDAHKDVCNLLWTGTAQLRNQVKKVAKSVVEDTYGLKNLPEIQRVLVVLFLLRYNTQGNNAILNFVFADIKLSWEADEVDTRESTVNHKQSFQHTAIFMLIVQYWLSSQRKGLLQSHWPTSKIAKERFLEMPDNLIVFACNAIETALADIATSVHQFTNKVYAPKWVNLMDLPKVMKNCAPAVHAGIKEFITNSVRNTVAAQAAGQKQKLQEDADTEGNGDFMFWKEIELTSVAVPSGVQANTVVATAEAVG</sequence>
<evidence type="ECO:0000313" key="3">
    <source>
        <dbReference type="Proteomes" id="UP000015241"/>
    </source>
</evidence>
<accession>S8FDM9</accession>
<dbReference type="InParanoid" id="S8FDM9"/>
<feature type="domain" description="DUF6532" evidence="1">
    <location>
        <begin position="60"/>
        <end position="272"/>
    </location>
</feature>
<name>S8FDM9_FOMSC</name>
<evidence type="ECO:0000259" key="1">
    <source>
        <dbReference type="Pfam" id="PF20149"/>
    </source>
</evidence>
<organism evidence="2 3">
    <name type="scientific">Fomitopsis schrenkii</name>
    <name type="common">Brown rot fungus</name>
    <dbReference type="NCBI Taxonomy" id="2126942"/>
    <lineage>
        <taxon>Eukaryota</taxon>
        <taxon>Fungi</taxon>
        <taxon>Dikarya</taxon>
        <taxon>Basidiomycota</taxon>
        <taxon>Agaricomycotina</taxon>
        <taxon>Agaricomycetes</taxon>
        <taxon>Polyporales</taxon>
        <taxon>Fomitopsis</taxon>
    </lineage>
</organism>
<protein>
    <recommendedName>
        <fullName evidence="1">DUF6532 domain-containing protein</fullName>
    </recommendedName>
</protein>
<dbReference type="AlphaFoldDB" id="S8FDM9"/>
<keyword evidence="3" id="KW-1185">Reference proteome</keyword>
<dbReference type="Pfam" id="PF20149">
    <property type="entry name" value="DUF6532"/>
    <property type="match status" value="1"/>
</dbReference>
<dbReference type="EMBL" id="KE504187">
    <property type="protein sequence ID" value="EPS96579.1"/>
    <property type="molecule type" value="Genomic_DNA"/>
</dbReference>
<dbReference type="HOGENOM" id="CLU_785352_0_0_1"/>
<proteinExistence type="predicted"/>
<dbReference type="Proteomes" id="UP000015241">
    <property type="component" value="Unassembled WGS sequence"/>
</dbReference>
<reference evidence="2 3" key="1">
    <citation type="journal article" date="2012" name="Science">
        <title>The Paleozoic origin of enzymatic lignin decomposition reconstructed from 31 fungal genomes.</title>
        <authorList>
            <person name="Floudas D."/>
            <person name="Binder M."/>
            <person name="Riley R."/>
            <person name="Barry K."/>
            <person name="Blanchette R.A."/>
            <person name="Henrissat B."/>
            <person name="Martinez A.T."/>
            <person name="Otillar R."/>
            <person name="Spatafora J.W."/>
            <person name="Yadav J.S."/>
            <person name="Aerts A."/>
            <person name="Benoit I."/>
            <person name="Boyd A."/>
            <person name="Carlson A."/>
            <person name="Copeland A."/>
            <person name="Coutinho P.M."/>
            <person name="de Vries R.P."/>
            <person name="Ferreira P."/>
            <person name="Findley K."/>
            <person name="Foster B."/>
            <person name="Gaskell J."/>
            <person name="Glotzer D."/>
            <person name="Gorecki P."/>
            <person name="Heitman J."/>
            <person name="Hesse C."/>
            <person name="Hori C."/>
            <person name="Igarashi K."/>
            <person name="Jurgens J.A."/>
            <person name="Kallen N."/>
            <person name="Kersten P."/>
            <person name="Kohler A."/>
            <person name="Kuees U."/>
            <person name="Kumar T.K.A."/>
            <person name="Kuo A."/>
            <person name="LaButti K."/>
            <person name="Larrondo L.F."/>
            <person name="Lindquist E."/>
            <person name="Ling A."/>
            <person name="Lombard V."/>
            <person name="Lucas S."/>
            <person name="Lundell T."/>
            <person name="Martin R."/>
            <person name="McLaughlin D.J."/>
            <person name="Morgenstern I."/>
            <person name="Morin E."/>
            <person name="Murat C."/>
            <person name="Nagy L.G."/>
            <person name="Nolan M."/>
            <person name="Ohm R.A."/>
            <person name="Patyshakuliyeva A."/>
            <person name="Rokas A."/>
            <person name="Ruiz-Duenas F.J."/>
            <person name="Sabat G."/>
            <person name="Salamov A."/>
            <person name="Samejima M."/>
            <person name="Schmutz J."/>
            <person name="Slot J.C."/>
            <person name="St John F."/>
            <person name="Stenlid J."/>
            <person name="Sun H."/>
            <person name="Sun S."/>
            <person name="Syed K."/>
            <person name="Tsang A."/>
            <person name="Wiebenga A."/>
            <person name="Young D."/>
            <person name="Pisabarro A."/>
            <person name="Eastwood D.C."/>
            <person name="Martin F."/>
            <person name="Cullen D."/>
            <person name="Grigoriev I.V."/>
            <person name="Hibbett D.S."/>
        </authorList>
    </citation>
    <scope>NUCLEOTIDE SEQUENCE</scope>
    <source>
        <strain evidence="3">FP-58527</strain>
    </source>
</reference>
<dbReference type="OrthoDB" id="2751838at2759"/>
<dbReference type="InterPro" id="IPR045341">
    <property type="entry name" value="DUF6532"/>
</dbReference>
<gene>
    <name evidence="2" type="ORF">FOMPIDRAFT_1053214</name>
</gene>